<dbReference type="PROSITE" id="PS00108">
    <property type="entry name" value="PROTEIN_KINASE_ST"/>
    <property type="match status" value="1"/>
</dbReference>
<comment type="caution">
    <text evidence="9">The sequence shown here is derived from an EMBL/GenBank/DDBJ whole genome shotgun (WGS) entry which is preliminary data.</text>
</comment>
<dbReference type="InterPro" id="IPR008271">
    <property type="entry name" value="Ser/Thr_kinase_AS"/>
</dbReference>
<evidence type="ECO:0000313" key="10">
    <source>
        <dbReference type="Proteomes" id="UP000541444"/>
    </source>
</evidence>
<evidence type="ECO:0000256" key="7">
    <source>
        <dbReference type="RuleBase" id="RU000304"/>
    </source>
</evidence>
<evidence type="ECO:0000256" key="3">
    <source>
        <dbReference type="ARBA" id="ARBA00022741"/>
    </source>
</evidence>
<proteinExistence type="inferred from homology"/>
<dbReference type="AlphaFoldDB" id="A0A7J7N9F5"/>
<gene>
    <name evidence="9" type="ORF">GIB67_036183</name>
</gene>
<evidence type="ECO:0000256" key="5">
    <source>
        <dbReference type="ARBA" id="ARBA00022840"/>
    </source>
</evidence>
<dbReference type="FunFam" id="3.30.200.20:FF:000745">
    <property type="entry name" value="Phytosulfokine receptor 2"/>
    <property type="match status" value="1"/>
</dbReference>
<dbReference type="PROSITE" id="PS00107">
    <property type="entry name" value="PROTEIN_KINASE_ATP"/>
    <property type="match status" value="1"/>
</dbReference>
<comment type="similarity">
    <text evidence="7">Belongs to the protein kinase superfamily.</text>
</comment>
<dbReference type="InterPro" id="IPR001245">
    <property type="entry name" value="Ser-Thr/Tyr_kinase_cat_dom"/>
</dbReference>
<evidence type="ECO:0000259" key="8">
    <source>
        <dbReference type="PROSITE" id="PS50011"/>
    </source>
</evidence>
<evidence type="ECO:0000313" key="9">
    <source>
        <dbReference type="EMBL" id="KAF6163723.1"/>
    </source>
</evidence>
<keyword evidence="10" id="KW-1185">Reference proteome</keyword>
<dbReference type="FunFam" id="1.10.510.10:FF:001077">
    <property type="entry name" value="Phytosulfokine receptor 2"/>
    <property type="match status" value="1"/>
</dbReference>
<dbReference type="PANTHER" id="PTHR48006:SF47">
    <property type="entry name" value="PHYTOSULFOKINE RECEPTOR 2-LIKE"/>
    <property type="match status" value="1"/>
</dbReference>
<dbReference type="InterPro" id="IPR011009">
    <property type="entry name" value="Kinase-like_dom_sf"/>
</dbReference>
<dbReference type="OrthoDB" id="4062651at2759"/>
<evidence type="ECO:0000256" key="2">
    <source>
        <dbReference type="ARBA" id="ARBA00022679"/>
    </source>
</evidence>
<evidence type="ECO:0000256" key="4">
    <source>
        <dbReference type="ARBA" id="ARBA00022777"/>
    </source>
</evidence>
<protein>
    <recommendedName>
        <fullName evidence="8">Protein kinase domain-containing protein</fullName>
    </recommendedName>
</protein>
<dbReference type="SUPFAM" id="SSF56112">
    <property type="entry name" value="Protein kinase-like (PK-like)"/>
    <property type="match status" value="1"/>
</dbReference>
<accession>A0A7J7N9F5</accession>
<keyword evidence="4" id="KW-0418">Kinase</keyword>
<dbReference type="Gene3D" id="3.30.200.20">
    <property type="entry name" value="Phosphorylase Kinase, domain 1"/>
    <property type="match status" value="1"/>
</dbReference>
<feature type="binding site" evidence="6">
    <location>
        <position position="40"/>
    </location>
    <ligand>
        <name>ATP</name>
        <dbReference type="ChEBI" id="CHEBI:30616"/>
    </ligand>
</feature>
<keyword evidence="1 7" id="KW-0723">Serine/threonine-protein kinase</keyword>
<evidence type="ECO:0000256" key="1">
    <source>
        <dbReference type="ARBA" id="ARBA00022527"/>
    </source>
</evidence>
<evidence type="ECO:0000256" key="6">
    <source>
        <dbReference type="PROSITE-ProRule" id="PRU10141"/>
    </source>
</evidence>
<dbReference type="InterPro" id="IPR051824">
    <property type="entry name" value="LRR_Rcpt-Like_S/T_Kinase"/>
</dbReference>
<keyword evidence="3 6" id="KW-0547">Nucleotide-binding</keyword>
<dbReference type="GO" id="GO:0005524">
    <property type="term" value="F:ATP binding"/>
    <property type="evidence" value="ECO:0007669"/>
    <property type="project" value="UniProtKB-UniRule"/>
</dbReference>
<keyword evidence="5 6" id="KW-0067">ATP-binding</keyword>
<dbReference type="PROSITE" id="PS50011">
    <property type="entry name" value="PROTEIN_KINASE_DOM"/>
    <property type="match status" value="1"/>
</dbReference>
<name>A0A7J7N9F5_9MAGN</name>
<dbReference type="InterPro" id="IPR000719">
    <property type="entry name" value="Prot_kinase_dom"/>
</dbReference>
<reference evidence="9 10" key="1">
    <citation type="journal article" date="2020" name="IScience">
        <title>Genome Sequencing of the Endangered Kingdonia uniflora (Circaeasteraceae, Ranunculales) Reveals Potential Mechanisms of Evolutionary Specialization.</title>
        <authorList>
            <person name="Sun Y."/>
            <person name="Deng T."/>
            <person name="Zhang A."/>
            <person name="Moore M.J."/>
            <person name="Landis J.B."/>
            <person name="Lin N."/>
            <person name="Zhang H."/>
            <person name="Zhang X."/>
            <person name="Huang J."/>
            <person name="Zhang X."/>
            <person name="Sun H."/>
            <person name="Wang H."/>
        </authorList>
    </citation>
    <scope>NUCLEOTIDE SEQUENCE [LARGE SCALE GENOMIC DNA]</scope>
    <source>
        <strain evidence="9">TB1705</strain>
        <tissue evidence="9">Leaf</tissue>
    </source>
</reference>
<organism evidence="9 10">
    <name type="scientific">Kingdonia uniflora</name>
    <dbReference type="NCBI Taxonomy" id="39325"/>
    <lineage>
        <taxon>Eukaryota</taxon>
        <taxon>Viridiplantae</taxon>
        <taxon>Streptophyta</taxon>
        <taxon>Embryophyta</taxon>
        <taxon>Tracheophyta</taxon>
        <taxon>Spermatophyta</taxon>
        <taxon>Magnoliopsida</taxon>
        <taxon>Ranunculales</taxon>
        <taxon>Circaeasteraceae</taxon>
        <taxon>Kingdonia</taxon>
    </lineage>
</organism>
<feature type="domain" description="Protein kinase" evidence="8">
    <location>
        <begin position="11"/>
        <end position="292"/>
    </location>
</feature>
<dbReference type="PANTHER" id="PTHR48006">
    <property type="entry name" value="LEUCINE-RICH REPEAT-CONTAINING PROTEIN DDB_G0281931-RELATED"/>
    <property type="match status" value="1"/>
</dbReference>
<dbReference type="Pfam" id="PF07714">
    <property type="entry name" value="PK_Tyr_Ser-Thr"/>
    <property type="match status" value="1"/>
</dbReference>
<dbReference type="InterPro" id="IPR017441">
    <property type="entry name" value="Protein_kinase_ATP_BS"/>
</dbReference>
<keyword evidence="2" id="KW-0808">Transferase</keyword>
<dbReference type="SMART" id="SM00220">
    <property type="entry name" value="S_TKc"/>
    <property type="match status" value="1"/>
</dbReference>
<dbReference type="EMBL" id="JACGCM010000971">
    <property type="protein sequence ID" value="KAF6163723.1"/>
    <property type="molecule type" value="Genomic_DNA"/>
</dbReference>
<sequence>MHNISLATDNFSDDRIIGDGSFGLVYKAQLPNGLTVAVKKLDKDAFQGVREFTAEMETLGKNRVRHPNLVRILGYCVSGDDRILIYEFMERGCLDQWIHEHSDDCTTFVLPWDTRAKIIKGVAKGLSFLHTSDTPIIHRDIKASNVLLDHEFEAHIADFGLARQVLWSHSHVSTQIAGTMGYMPPEYRSGVTAATVKHDVYSFGILMIEVASGRRPNWPVKMEDGTSTALVEWAMIMVAEERHMEMIDSSMSKEGLKETEVREYFRIAFSCTNETNRERPSMEKVVTLLDEL</sequence>
<dbReference type="Proteomes" id="UP000541444">
    <property type="component" value="Unassembled WGS sequence"/>
</dbReference>
<dbReference type="PIRSF" id="PIRSF000654">
    <property type="entry name" value="Integrin-linked_kinase"/>
    <property type="match status" value="1"/>
</dbReference>
<dbReference type="CDD" id="cd14066">
    <property type="entry name" value="STKc_IRAK"/>
    <property type="match status" value="1"/>
</dbReference>
<dbReference type="GO" id="GO:0004674">
    <property type="term" value="F:protein serine/threonine kinase activity"/>
    <property type="evidence" value="ECO:0007669"/>
    <property type="project" value="UniProtKB-KW"/>
</dbReference>
<dbReference type="Gene3D" id="1.10.510.10">
    <property type="entry name" value="Transferase(Phosphotransferase) domain 1"/>
    <property type="match status" value="1"/>
</dbReference>